<dbReference type="InterPro" id="IPR043162">
    <property type="entry name" value="DOCK_C_lobe_C"/>
</dbReference>
<evidence type="ECO:0000256" key="2">
    <source>
        <dbReference type="SAM" id="Coils"/>
    </source>
</evidence>
<reference evidence="4 5" key="1">
    <citation type="journal article" date="2017" name="PLoS Biol.">
        <title>The sea cucumber genome provides insights into morphological evolution and visceral regeneration.</title>
        <authorList>
            <person name="Zhang X."/>
            <person name="Sun L."/>
            <person name="Yuan J."/>
            <person name="Sun Y."/>
            <person name="Gao Y."/>
            <person name="Zhang L."/>
            <person name="Li S."/>
            <person name="Dai H."/>
            <person name="Hamel J.F."/>
            <person name="Liu C."/>
            <person name="Yu Y."/>
            <person name="Liu S."/>
            <person name="Lin W."/>
            <person name="Guo K."/>
            <person name="Jin S."/>
            <person name="Xu P."/>
            <person name="Storey K.B."/>
            <person name="Huan P."/>
            <person name="Zhang T."/>
            <person name="Zhou Y."/>
            <person name="Zhang J."/>
            <person name="Lin C."/>
            <person name="Li X."/>
            <person name="Xing L."/>
            <person name="Huo D."/>
            <person name="Sun M."/>
            <person name="Wang L."/>
            <person name="Mercier A."/>
            <person name="Li F."/>
            <person name="Yang H."/>
            <person name="Xiang J."/>
        </authorList>
    </citation>
    <scope>NUCLEOTIDE SEQUENCE [LARGE SCALE GENOMIC DNA]</scope>
    <source>
        <strain evidence="4">Shaxun</strain>
        <tissue evidence="4">Muscle</tissue>
    </source>
</reference>
<dbReference type="AlphaFoldDB" id="A0A2G8KHM4"/>
<dbReference type="GO" id="GO:0005886">
    <property type="term" value="C:plasma membrane"/>
    <property type="evidence" value="ECO:0007669"/>
    <property type="project" value="TreeGrafter"/>
</dbReference>
<dbReference type="STRING" id="307972.A0A2G8KHM4"/>
<keyword evidence="5" id="KW-1185">Reference proteome</keyword>
<name>A0A2G8KHM4_STIJA</name>
<feature type="domain" description="DOCKER" evidence="3">
    <location>
        <begin position="1"/>
        <end position="176"/>
    </location>
</feature>
<protein>
    <recommendedName>
        <fullName evidence="3">DOCKER domain-containing protein</fullName>
    </recommendedName>
</protein>
<dbReference type="InterPro" id="IPR046773">
    <property type="entry name" value="DOCKER_Lobe_C"/>
</dbReference>
<dbReference type="GO" id="GO:0007264">
    <property type="term" value="P:small GTPase-mediated signal transduction"/>
    <property type="evidence" value="ECO:0007669"/>
    <property type="project" value="InterPro"/>
</dbReference>
<dbReference type="Proteomes" id="UP000230750">
    <property type="component" value="Unassembled WGS sequence"/>
</dbReference>
<dbReference type="InterPro" id="IPR027357">
    <property type="entry name" value="DOCKER_dom"/>
</dbReference>
<sequence length="176" mass="20198">MESRSFLMGFCIVVKLREPDVFNRSSIFSRDSVAREDSSHDCKGTSDLLVWSEIIDSQVYERTPLEKSLEDIESKIEEVQNKHRRHRSHQEEPLPPLTQVLNGTVDAAVMGGISKIREYFLSDSYLVENPDDAHKVELLKELINRQLFVLDEALTYHGYSDPIQFNRTPGPFGEEA</sequence>
<evidence type="ECO:0000259" key="3">
    <source>
        <dbReference type="PROSITE" id="PS51651"/>
    </source>
</evidence>
<feature type="coiled-coil region" evidence="2">
    <location>
        <begin position="62"/>
        <end position="89"/>
    </location>
</feature>
<evidence type="ECO:0000256" key="1">
    <source>
        <dbReference type="PROSITE-ProRule" id="PRU00984"/>
    </source>
</evidence>
<comment type="caution">
    <text evidence="4">The sequence shown here is derived from an EMBL/GenBank/DDBJ whole genome shotgun (WGS) entry which is preliminary data.</text>
</comment>
<dbReference type="GO" id="GO:0031267">
    <property type="term" value="F:small GTPase binding"/>
    <property type="evidence" value="ECO:0007669"/>
    <property type="project" value="TreeGrafter"/>
</dbReference>
<dbReference type="GO" id="GO:0005737">
    <property type="term" value="C:cytoplasm"/>
    <property type="evidence" value="ECO:0007669"/>
    <property type="project" value="TreeGrafter"/>
</dbReference>
<dbReference type="InterPro" id="IPR026791">
    <property type="entry name" value="DOCK"/>
</dbReference>
<dbReference type="PANTHER" id="PTHR45653:SF10">
    <property type="entry name" value="MYOBLAST CITY, ISOFORM B"/>
    <property type="match status" value="1"/>
</dbReference>
<comment type="similarity">
    <text evidence="1">Belongs to the DOCK family.</text>
</comment>
<dbReference type="OrthoDB" id="18896at2759"/>
<dbReference type="PANTHER" id="PTHR45653">
    <property type="entry name" value="DEDICATOR OF CYTOKINESIS"/>
    <property type="match status" value="1"/>
</dbReference>
<organism evidence="4 5">
    <name type="scientific">Stichopus japonicus</name>
    <name type="common">Sea cucumber</name>
    <dbReference type="NCBI Taxonomy" id="307972"/>
    <lineage>
        <taxon>Eukaryota</taxon>
        <taxon>Metazoa</taxon>
        <taxon>Echinodermata</taxon>
        <taxon>Eleutherozoa</taxon>
        <taxon>Echinozoa</taxon>
        <taxon>Holothuroidea</taxon>
        <taxon>Aspidochirotacea</taxon>
        <taxon>Aspidochirotida</taxon>
        <taxon>Stichopodidae</taxon>
        <taxon>Apostichopus</taxon>
    </lineage>
</organism>
<dbReference type="EMBL" id="MRZV01000578">
    <property type="protein sequence ID" value="PIK47492.1"/>
    <property type="molecule type" value="Genomic_DNA"/>
</dbReference>
<accession>A0A2G8KHM4</accession>
<evidence type="ECO:0000313" key="4">
    <source>
        <dbReference type="EMBL" id="PIK47492.1"/>
    </source>
</evidence>
<dbReference type="Pfam" id="PF20421">
    <property type="entry name" value="DHR-2_Lobe_C"/>
    <property type="match status" value="1"/>
</dbReference>
<dbReference type="GO" id="GO:0005085">
    <property type="term" value="F:guanyl-nucleotide exchange factor activity"/>
    <property type="evidence" value="ECO:0007669"/>
    <property type="project" value="InterPro"/>
</dbReference>
<dbReference type="PROSITE" id="PS51651">
    <property type="entry name" value="DOCKER"/>
    <property type="match status" value="1"/>
</dbReference>
<dbReference type="Gene3D" id="1.20.58.740">
    <property type="match status" value="1"/>
</dbReference>
<evidence type="ECO:0000313" key="5">
    <source>
        <dbReference type="Proteomes" id="UP000230750"/>
    </source>
</evidence>
<gene>
    <name evidence="4" type="ORF">BSL78_15663</name>
</gene>
<proteinExistence type="inferred from homology"/>
<keyword evidence="2" id="KW-0175">Coiled coil</keyword>